<feature type="region of interest" description="Disordered" evidence="1">
    <location>
        <begin position="1"/>
        <end position="53"/>
    </location>
</feature>
<feature type="compositionally biased region" description="Basic and acidic residues" evidence="1">
    <location>
        <begin position="36"/>
        <end position="48"/>
    </location>
</feature>
<accession>A0ABR1EEB8</accession>
<protein>
    <submittedName>
        <fullName evidence="2">Uncharacterized protein</fullName>
    </submittedName>
</protein>
<gene>
    <name evidence="2" type="primary">Necator_chrX.g22358</name>
    <name evidence="2" type="ORF">RB195_022196</name>
</gene>
<proteinExistence type="predicted"/>
<feature type="compositionally biased region" description="Basic and acidic residues" evidence="1">
    <location>
        <begin position="17"/>
        <end position="26"/>
    </location>
</feature>
<reference evidence="2 3" key="1">
    <citation type="submission" date="2023-08" db="EMBL/GenBank/DDBJ databases">
        <title>A Necator americanus chromosomal reference genome.</title>
        <authorList>
            <person name="Ilik V."/>
            <person name="Petrzelkova K.J."/>
            <person name="Pardy F."/>
            <person name="Fuh T."/>
            <person name="Niatou-Singa F.S."/>
            <person name="Gouil Q."/>
            <person name="Baker L."/>
            <person name="Ritchie M.E."/>
            <person name="Jex A.R."/>
            <person name="Gazzola D."/>
            <person name="Li H."/>
            <person name="Toshio Fujiwara R."/>
            <person name="Zhan B."/>
            <person name="Aroian R.V."/>
            <person name="Pafco B."/>
            <person name="Schwarz E.M."/>
        </authorList>
    </citation>
    <scope>NUCLEOTIDE SEQUENCE [LARGE SCALE GENOMIC DNA]</scope>
    <source>
        <strain evidence="2 3">Aroian</strain>
        <tissue evidence="2">Whole animal</tissue>
    </source>
</reference>
<sequence length="103" mass="11472">MQDAAAETLPVLLPWKSQEKASEKEATSPTAKRPRKQMDVNSEGRDYFKTLPNQQGLSVPELKHVYRPTYAVNEEPRIESKVLVCIQKMKNGKSGGDDGAPKC</sequence>
<dbReference type="EMBL" id="JAVFWL010000006">
    <property type="protein sequence ID" value="KAK6761034.1"/>
    <property type="molecule type" value="Genomic_DNA"/>
</dbReference>
<evidence type="ECO:0000313" key="3">
    <source>
        <dbReference type="Proteomes" id="UP001303046"/>
    </source>
</evidence>
<organism evidence="2 3">
    <name type="scientific">Necator americanus</name>
    <name type="common">Human hookworm</name>
    <dbReference type="NCBI Taxonomy" id="51031"/>
    <lineage>
        <taxon>Eukaryota</taxon>
        <taxon>Metazoa</taxon>
        <taxon>Ecdysozoa</taxon>
        <taxon>Nematoda</taxon>
        <taxon>Chromadorea</taxon>
        <taxon>Rhabditida</taxon>
        <taxon>Rhabditina</taxon>
        <taxon>Rhabditomorpha</taxon>
        <taxon>Strongyloidea</taxon>
        <taxon>Ancylostomatidae</taxon>
        <taxon>Bunostominae</taxon>
        <taxon>Necator</taxon>
    </lineage>
</organism>
<comment type="caution">
    <text evidence="2">The sequence shown here is derived from an EMBL/GenBank/DDBJ whole genome shotgun (WGS) entry which is preliminary data.</text>
</comment>
<evidence type="ECO:0000256" key="1">
    <source>
        <dbReference type="SAM" id="MobiDB-lite"/>
    </source>
</evidence>
<evidence type="ECO:0000313" key="2">
    <source>
        <dbReference type="EMBL" id="KAK6761034.1"/>
    </source>
</evidence>
<keyword evidence="3" id="KW-1185">Reference proteome</keyword>
<dbReference type="Proteomes" id="UP001303046">
    <property type="component" value="Unassembled WGS sequence"/>
</dbReference>
<name>A0ABR1EEB8_NECAM</name>